<reference evidence="4" key="1">
    <citation type="submission" date="2017-12" db="EMBL/GenBank/DDBJ databases">
        <title>Gene loss provides genomic basis for host adaptation in cereal stripe rust fungi.</title>
        <authorList>
            <person name="Xia C."/>
        </authorList>
    </citation>
    <scope>NUCLEOTIDE SEQUENCE [LARGE SCALE GENOMIC DNA]</scope>
    <source>
        <strain evidence="4">93-210</strain>
    </source>
</reference>
<dbReference type="InterPro" id="IPR011989">
    <property type="entry name" value="ARM-like"/>
</dbReference>
<accession>A0A2S4W3P7</accession>
<keyword evidence="5" id="KW-1185">Reference proteome</keyword>
<dbReference type="GO" id="GO:0000226">
    <property type="term" value="P:microtubule cytoskeleton organization"/>
    <property type="evidence" value="ECO:0007669"/>
    <property type="project" value="TreeGrafter"/>
</dbReference>
<dbReference type="EMBL" id="PKSL01000008">
    <property type="protein sequence ID" value="POW16356.1"/>
    <property type="molecule type" value="Genomic_DNA"/>
</dbReference>
<comment type="caution">
    <text evidence="4">The sequence shown here is derived from an EMBL/GenBank/DDBJ whole genome shotgun (WGS) entry which is preliminary data.</text>
</comment>
<dbReference type="GO" id="GO:0007021">
    <property type="term" value="P:tubulin complex assembly"/>
    <property type="evidence" value="ECO:0007669"/>
    <property type="project" value="InterPro"/>
</dbReference>
<dbReference type="AlphaFoldDB" id="A0A2S4W3P7"/>
<dbReference type="GO" id="GO:0005096">
    <property type="term" value="F:GTPase activator activity"/>
    <property type="evidence" value="ECO:0007669"/>
    <property type="project" value="InterPro"/>
</dbReference>
<dbReference type="Pfam" id="PF25767">
    <property type="entry name" value="ARM_TBCD_2nd"/>
    <property type="match status" value="1"/>
</dbReference>
<dbReference type="InterPro" id="IPR022577">
    <property type="entry name" value="TBCD_C"/>
</dbReference>
<dbReference type="InterPro" id="IPR016024">
    <property type="entry name" value="ARM-type_fold"/>
</dbReference>
<dbReference type="VEuPathDB" id="FungiDB:PSTT_01484"/>
<dbReference type="VEuPathDB" id="FungiDB:PSHT_11953"/>
<dbReference type="InterPro" id="IPR058033">
    <property type="entry name" value="ARM_TBCD_2nd"/>
</dbReference>
<dbReference type="Gene3D" id="1.25.10.10">
    <property type="entry name" value="Leucine-rich Repeat Variant"/>
    <property type="match status" value="2"/>
</dbReference>
<gene>
    <name evidence="4" type="ORF">PSTT_01484</name>
</gene>
<evidence type="ECO:0000259" key="2">
    <source>
        <dbReference type="Pfam" id="PF12612"/>
    </source>
</evidence>
<sequence length="1252" mass="140861">MSAGGVVIRGAIRKTTLGIFNKRFTSGTISSRAGPWGSSPPLRSLRDETRANQTMADNDSLLTFFAEERQFFDVLEHYLDQVDGRPCSDLEEPLPEIFSNNHFGYLTLVLDRYQEQPYLLDPHLERMVHSIILRLRQWLAYLQQPLAEFVDPSTDLIKTLSIEEVSLRLQKLSHLLYFIVKVRGYKTIVRFFPHQVQDLSIVISTFGLVLPKSDEKGPNKIVETFSDATLWHFRYILLLWLSLICMIPFDLSRFDQLATLQTQNTSTYQYVERIGWAYLGLPGKEREAAALVLARLMLREDVFHSHLLTFVEKCIGHLRTAGEHDLFLATGIAQVLCILLELARPLQMLDALPLLHQALLETSRLPYISASIGLRKLRAKLAGRVALVTPMNSEDSSASEDELVPESIEMIVQDLLECLQDKDTVVRWSGAKYLAKIGKRLPEAFSIQICDAILDLFSLQTIEEQRGGIDLLSVNDYTWQGACLACAEFLRQKSFPVSRLGILIEWALHFEQRKGVQSIGSGVRDAAAFVLWSFGRAFSPSEVEPFANQLAIQLVLQSLFDREVHVRRAGSAAFQENVGRLGIFPHGIEVLQRADFFTVGLRRSSFLKAAPDVARFEEYREAILNHLLEVCVCHWDNDVRELASQSICQIARSAFVQIPPVLLSRLESGLQSKDINQIHGSILTLAELAQAVQSDKTDKANVQLLERIFRLVTGILDCNLKPRQLEVLLGSTCQALANTLPDCPQLCERFVESPAWIQLVDIGMKRSDDHLHCSLQSVLCQLSIRGVGVKQIQFFSKALTTGSVVARQASARCLGGFTFSSKALQTSFEPTFDLLVARTEEKSSGLSEPIEVIRNCIESLLSIVAHFGDQFQTCCTQEQFSRLLKVFFDGLSNYTNDQRGDVGSWVRTSSLKSLEQIIDIYTKSCITHENHHSKSPLLELDQDFLISQIFSGIIRQSLDYIDSVRQLAWHTMSRILDHLSDSNLLQVDNDVAILLKSTFDHQDSEHWRELTWTFPNSLNVLTKLIERIATLPASSSPSNNTINHSASLAEALLQGIVILIGGKGNSEKAATLFVDHIRNIGKSNPSISEDVVRRMLRLTSTRPSGSRNFGLCCWETIALLLETDALQPLDQYESGRQLLRCVLNMVTRNLNQPKVSINRVLTGSRIVIHLTLFKSVRIEAAKHLPSYLSYNSPRVRILTAETLYNALQLQDEEIPEAESLISETEWSECDNDKASEISTQISTILRDAWNVA</sequence>
<evidence type="ECO:0000313" key="5">
    <source>
        <dbReference type="Proteomes" id="UP000239156"/>
    </source>
</evidence>
<dbReference type="SUPFAM" id="SSF48371">
    <property type="entry name" value="ARM repeat"/>
    <property type="match status" value="2"/>
</dbReference>
<protein>
    <submittedName>
        <fullName evidence="4">Uncharacterized protein</fullName>
    </submittedName>
</protein>
<name>A0A2S4W3P7_9BASI</name>
<evidence type="ECO:0000313" key="4">
    <source>
        <dbReference type="EMBL" id="POW16356.1"/>
    </source>
</evidence>
<dbReference type="InterPro" id="IPR033162">
    <property type="entry name" value="TBCD"/>
</dbReference>
<keyword evidence="1" id="KW-0143">Chaperone</keyword>
<dbReference type="PANTHER" id="PTHR12658:SF0">
    <property type="entry name" value="TUBULIN-SPECIFIC CHAPERONE D"/>
    <property type="match status" value="1"/>
</dbReference>
<dbReference type="GO" id="GO:0048487">
    <property type="term" value="F:beta-tubulin binding"/>
    <property type="evidence" value="ECO:0007669"/>
    <property type="project" value="InterPro"/>
</dbReference>
<dbReference type="Pfam" id="PF12612">
    <property type="entry name" value="TFCD_C"/>
    <property type="match status" value="1"/>
</dbReference>
<proteinExistence type="predicted"/>
<feature type="domain" description="Tubulin-folding cofactor D ARM repeats" evidence="3">
    <location>
        <begin position="391"/>
        <end position="588"/>
    </location>
</feature>
<evidence type="ECO:0000259" key="3">
    <source>
        <dbReference type="Pfam" id="PF25767"/>
    </source>
</evidence>
<dbReference type="GO" id="GO:0007023">
    <property type="term" value="P:post-chaperonin tubulin folding pathway"/>
    <property type="evidence" value="ECO:0007669"/>
    <property type="project" value="InterPro"/>
</dbReference>
<feature type="domain" description="Tubulin-folding cofactor D C-terminal" evidence="2">
    <location>
        <begin position="948"/>
        <end position="1151"/>
    </location>
</feature>
<dbReference type="Proteomes" id="UP000239156">
    <property type="component" value="Unassembled WGS sequence"/>
</dbReference>
<dbReference type="PANTHER" id="PTHR12658">
    <property type="entry name" value="BETA-TUBULIN COFACTOR D"/>
    <property type="match status" value="1"/>
</dbReference>
<organism evidence="4 5">
    <name type="scientific">Puccinia striiformis</name>
    <dbReference type="NCBI Taxonomy" id="27350"/>
    <lineage>
        <taxon>Eukaryota</taxon>
        <taxon>Fungi</taxon>
        <taxon>Dikarya</taxon>
        <taxon>Basidiomycota</taxon>
        <taxon>Pucciniomycotina</taxon>
        <taxon>Pucciniomycetes</taxon>
        <taxon>Pucciniales</taxon>
        <taxon>Pucciniaceae</taxon>
        <taxon>Puccinia</taxon>
    </lineage>
</organism>
<dbReference type="Pfam" id="PF23579">
    <property type="entry name" value="ARM_TBCD"/>
    <property type="match status" value="1"/>
</dbReference>
<evidence type="ECO:0000256" key="1">
    <source>
        <dbReference type="ARBA" id="ARBA00023186"/>
    </source>
</evidence>